<dbReference type="Pfam" id="PF00501">
    <property type="entry name" value="AMP-binding"/>
    <property type="match status" value="1"/>
</dbReference>
<evidence type="ECO:0000256" key="1">
    <source>
        <dbReference type="ARBA" id="ARBA00004275"/>
    </source>
</evidence>
<evidence type="ECO:0000313" key="7">
    <source>
        <dbReference type="EMBL" id="JAV93832.1"/>
    </source>
</evidence>
<evidence type="ECO:0000256" key="3">
    <source>
        <dbReference type="ARBA" id="ARBA00022598"/>
    </source>
</evidence>
<feature type="domain" description="AMP-dependent synthetase/ligase" evidence="5">
    <location>
        <begin position="26"/>
        <end position="395"/>
    </location>
</feature>
<comment type="similarity">
    <text evidence="2">Belongs to the ATP-dependent AMP-binding enzyme family.</text>
</comment>
<dbReference type="InterPro" id="IPR042099">
    <property type="entry name" value="ANL_N_sf"/>
</dbReference>
<feature type="domain" description="AMP-binding enzyme C-terminal" evidence="6">
    <location>
        <begin position="445"/>
        <end position="521"/>
    </location>
</feature>
<evidence type="ECO:0000313" key="8">
    <source>
        <dbReference type="EMBL" id="KAB0792095.1"/>
    </source>
</evidence>
<comment type="subcellular location">
    <subcellularLocation>
        <location evidence="1">Peroxisome</location>
    </subcellularLocation>
</comment>
<reference evidence="8" key="3">
    <citation type="submission" date="2019-08" db="EMBL/GenBank/DDBJ databases">
        <authorList>
            <consortium name="Photinus pyralis genome working group"/>
            <person name="Fallon T.R."/>
            <person name="Sander Lower S.E."/>
            <person name="Weng J.-K."/>
        </authorList>
    </citation>
    <scope>NUCLEOTIDE SEQUENCE</scope>
    <source>
        <strain evidence="8">1611_PpyrPB1</strain>
        <tissue evidence="8">Whole body</tissue>
    </source>
</reference>
<dbReference type="InParanoid" id="A0A1Y1N7D9"/>
<dbReference type="Gene3D" id="3.30.300.30">
    <property type="match status" value="1"/>
</dbReference>
<dbReference type="EMBL" id="VVIM01000010">
    <property type="protein sequence ID" value="KAB0792095.1"/>
    <property type="molecule type" value="Genomic_DNA"/>
</dbReference>
<dbReference type="PANTHER" id="PTHR24096">
    <property type="entry name" value="LONG-CHAIN-FATTY-ACID--COA LIGASE"/>
    <property type="match status" value="1"/>
</dbReference>
<dbReference type="OrthoDB" id="10253869at2759"/>
<keyword evidence="4" id="KW-0576">Peroxisome</keyword>
<sequence>MRNIIEMPPLMDYRPNPRGIGYFYYENLTKHSDKIAQIDGKTGKSDTYGDLLKRCIRTAIYLQGRNVTEGDFISVCSLNHFDSCTPLIASFFVNAITSAVDPSLSSADIAFLLRQTKPKVIFTEADSLNRIEAAVELLEYKVTLVVFADSSQQHVAFAQILKSYDDDEVDHFRPVPVEDLSEIALVCFSSGTSGPPKPAAHSHHGLMYSYANNARSAYNFGLLFGFYSPYWTLFSHGLGTCVSLGTARLLLPKFDPAHPWEPFHHKVTTAILNVYQAIRLLSVDRPEGLDTTSLDVLVLTGGTISNEQLARVNGLFPGTKISNVYGQSEVAGYLTQFRLANLDDVERCGKKFASVGTGLPGCSYKIVDLGSGAIVGPYQRGELRVKSESQLSCYYGVVDADVYDDEGWLKTGDIAYYDDDYCFYIVERVKEMFKCRGFHVIPAMLESTLLQHSAIALAVVVGVKHEMDGHWPAAIVVLRPERKSIGADDIRDFVNNRVQDREKLNGGVKIVDSFPLTASGKVNRRRIREMYANELTTSKIN</sequence>
<evidence type="ECO:0000313" key="9">
    <source>
        <dbReference type="Proteomes" id="UP000327044"/>
    </source>
</evidence>
<protein>
    <recommendedName>
        <fullName evidence="10">AMP-dependent synthetase/ligase domain-containing protein</fullName>
    </recommendedName>
</protein>
<accession>A0A1Y1N7D9</accession>
<dbReference type="SUPFAM" id="SSF56801">
    <property type="entry name" value="Acetyl-CoA synthetase-like"/>
    <property type="match status" value="1"/>
</dbReference>
<reference evidence="8 9" key="2">
    <citation type="journal article" date="2018" name="Elife">
        <title>Firefly genomes illuminate parallel origins of bioluminescence in beetles.</title>
        <authorList>
            <person name="Fallon T.R."/>
            <person name="Lower S.E."/>
            <person name="Chang C.H."/>
            <person name="Bessho-Uehara M."/>
            <person name="Martin G.J."/>
            <person name="Bewick A.J."/>
            <person name="Behringer M."/>
            <person name="Debat H.J."/>
            <person name="Wong I."/>
            <person name="Day J.C."/>
            <person name="Suvorov A."/>
            <person name="Silva C.J."/>
            <person name="Stanger-Hall K.F."/>
            <person name="Hall D.W."/>
            <person name="Schmitz R.J."/>
            <person name="Nelson D.R."/>
            <person name="Lewis S.M."/>
            <person name="Shigenobu S."/>
            <person name="Bybee S.M."/>
            <person name="Larracuente A.M."/>
            <person name="Oba Y."/>
            <person name="Weng J.K."/>
        </authorList>
    </citation>
    <scope>NUCLEOTIDE SEQUENCE [LARGE SCALE GENOMIC DNA]</scope>
    <source>
        <strain evidence="8">1611_PpyrPB1</strain>
        <tissue evidence="8">Whole body</tissue>
    </source>
</reference>
<evidence type="ECO:0008006" key="10">
    <source>
        <dbReference type="Google" id="ProtNLM"/>
    </source>
</evidence>
<dbReference type="PROSITE" id="PS00455">
    <property type="entry name" value="AMP_BINDING"/>
    <property type="match status" value="1"/>
</dbReference>
<gene>
    <name evidence="8" type="ORF">PPYR_14056</name>
</gene>
<dbReference type="InterPro" id="IPR025110">
    <property type="entry name" value="AMP-bd_C"/>
</dbReference>
<name>A0A1Y1N7D9_PHOPY</name>
<evidence type="ECO:0000259" key="5">
    <source>
        <dbReference type="Pfam" id="PF00501"/>
    </source>
</evidence>
<keyword evidence="9" id="KW-1185">Reference proteome</keyword>
<evidence type="ECO:0000256" key="2">
    <source>
        <dbReference type="ARBA" id="ARBA00006432"/>
    </source>
</evidence>
<organism evidence="7">
    <name type="scientific">Photinus pyralis</name>
    <name type="common">Common eastern firefly</name>
    <name type="synonym">Lampyris pyralis</name>
    <dbReference type="NCBI Taxonomy" id="7054"/>
    <lineage>
        <taxon>Eukaryota</taxon>
        <taxon>Metazoa</taxon>
        <taxon>Ecdysozoa</taxon>
        <taxon>Arthropoda</taxon>
        <taxon>Hexapoda</taxon>
        <taxon>Insecta</taxon>
        <taxon>Pterygota</taxon>
        <taxon>Neoptera</taxon>
        <taxon>Endopterygota</taxon>
        <taxon>Coleoptera</taxon>
        <taxon>Polyphaga</taxon>
        <taxon>Elateriformia</taxon>
        <taxon>Elateroidea</taxon>
        <taxon>Lampyridae</taxon>
        <taxon>Lampyrinae</taxon>
        <taxon>Photinus</taxon>
    </lineage>
</organism>
<dbReference type="InterPro" id="IPR000873">
    <property type="entry name" value="AMP-dep_synth/lig_dom"/>
</dbReference>
<reference evidence="7" key="1">
    <citation type="journal article" date="2016" name="Sci. Rep.">
        <title>Molecular characterization of firefly nuptial gifts: a multi-omics approach sheds light on postcopulatory sexual selection.</title>
        <authorList>
            <person name="Al-Wathiqui N."/>
            <person name="Fallon T.R."/>
            <person name="South A."/>
            <person name="Weng J.K."/>
            <person name="Lewis S.M."/>
        </authorList>
    </citation>
    <scope>NUCLEOTIDE SEQUENCE</scope>
</reference>
<dbReference type="Proteomes" id="UP000327044">
    <property type="component" value="Unassembled WGS sequence"/>
</dbReference>
<dbReference type="EMBL" id="GEZM01010792">
    <property type="protein sequence ID" value="JAV93832.1"/>
    <property type="molecule type" value="Transcribed_RNA"/>
</dbReference>
<evidence type="ECO:0000259" key="6">
    <source>
        <dbReference type="Pfam" id="PF13193"/>
    </source>
</evidence>
<keyword evidence="3" id="KW-0436">Ligase</keyword>
<dbReference type="InterPro" id="IPR045851">
    <property type="entry name" value="AMP-bd_C_sf"/>
</dbReference>
<proteinExistence type="inferred from homology"/>
<dbReference type="Gene3D" id="3.40.50.12780">
    <property type="entry name" value="N-terminal domain of ligase-like"/>
    <property type="match status" value="1"/>
</dbReference>
<dbReference type="PANTHER" id="PTHR24096:SF149">
    <property type="entry name" value="AMP-BINDING DOMAIN-CONTAINING PROTEIN-RELATED"/>
    <property type="match status" value="1"/>
</dbReference>
<dbReference type="Pfam" id="PF13193">
    <property type="entry name" value="AMP-binding_C"/>
    <property type="match status" value="1"/>
</dbReference>
<dbReference type="GO" id="GO:0005777">
    <property type="term" value="C:peroxisome"/>
    <property type="evidence" value="ECO:0007669"/>
    <property type="project" value="UniProtKB-SubCell"/>
</dbReference>
<evidence type="ECO:0000256" key="4">
    <source>
        <dbReference type="ARBA" id="ARBA00023140"/>
    </source>
</evidence>
<dbReference type="AlphaFoldDB" id="A0A1Y1N7D9"/>
<dbReference type="GO" id="GO:0016405">
    <property type="term" value="F:CoA-ligase activity"/>
    <property type="evidence" value="ECO:0007669"/>
    <property type="project" value="TreeGrafter"/>
</dbReference>
<dbReference type="InterPro" id="IPR020845">
    <property type="entry name" value="AMP-binding_CS"/>
</dbReference>